<comment type="caution">
    <text evidence="2">The sequence shown here is derived from an EMBL/GenBank/DDBJ whole genome shotgun (WGS) entry which is preliminary data.</text>
</comment>
<reference evidence="2" key="1">
    <citation type="journal article" date="2023" name="Mol. Phylogenet. Evol.">
        <title>Genome-scale phylogeny and comparative genomics of the fungal order Sordariales.</title>
        <authorList>
            <person name="Hensen N."/>
            <person name="Bonometti L."/>
            <person name="Westerberg I."/>
            <person name="Brannstrom I.O."/>
            <person name="Guillou S."/>
            <person name="Cros-Aarteil S."/>
            <person name="Calhoun S."/>
            <person name="Haridas S."/>
            <person name="Kuo A."/>
            <person name="Mondo S."/>
            <person name="Pangilinan J."/>
            <person name="Riley R."/>
            <person name="LaButti K."/>
            <person name="Andreopoulos B."/>
            <person name="Lipzen A."/>
            <person name="Chen C."/>
            <person name="Yan M."/>
            <person name="Daum C."/>
            <person name="Ng V."/>
            <person name="Clum A."/>
            <person name="Steindorff A."/>
            <person name="Ohm R.A."/>
            <person name="Martin F."/>
            <person name="Silar P."/>
            <person name="Natvig D.O."/>
            <person name="Lalanne C."/>
            <person name="Gautier V."/>
            <person name="Ament-Velasquez S.L."/>
            <person name="Kruys A."/>
            <person name="Hutchinson M.I."/>
            <person name="Powell A.J."/>
            <person name="Barry K."/>
            <person name="Miller A.N."/>
            <person name="Grigoriev I.V."/>
            <person name="Debuchy R."/>
            <person name="Gladieux P."/>
            <person name="Hiltunen Thoren M."/>
            <person name="Johannesson H."/>
        </authorList>
    </citation>
    <scope>NUCLEOTIDE SEQUENCE</scope>
    <source>
        <strain evidence="2">SMH4131-1</strain>
    </source>
</reference>
<name>A0AAE0IL33_9PEZI</name>
<evidence type="ECO:0000256" key="1">
    <source>
        <dbReference type="SAM" id="MobiDB-lite"/>
    </source>
</evidence>
<protein>
    <submittedName>
        <fullName evidence="2">Uncharacterized protein</fullName>
    </submittedName>
</protein>
<dbReference type="Proteomes" id="UP001286456">
    <property type="component" value="Unassembled WGS sequence"/>
</dbReference>
<reference evidence="2" key="2">
    <citation type="submission" date="2023-06" db="EMBL/GenBank/DDBJ databases">
        <authorList>
            <consortium name="Lawrence Berkeley National Laboratory"/>
            <person name="Haridas S."/>
            <person name="Hensen N."/>
            <person name="Bonometti L."/>
            <person name="Westerberg I."/>
            <person name="Brannstrom I.O."/>
            <person name="Guillou S."/>
            <person name="Cros-Aarteil S."/>
            <person name="Calhoun S."/>
            <person name="Kuo A."/>
            <person name="Mondo S."/>
            <person name="Pangilinan J."/>
            <person name="Riley R."/>
            <person name="Labutti K."/>
            <person name="Andreopoulos B."/>
            <person name="Lipzen A."/>
            <person name="Chen C."/>
            <person name="Yanf M."/>
            <person name="Daum C."/>
            <person name="Ng V."/>
            <person name="Clum A."/>
            <person name="Steindorff A."/>
            <person name="Ohm R."/>
            <person name="Martin F."/>
            <person name="Silar P."/>
            <person name="Natvig D."/>
            <person name="Lalanne C."/>
            <person name="Gautier V."/>
            <person name="Ament-Velasquez S.L."/>
            <person name="Kruys A."/>
            <person name="Hutchinson M.I."/>
            <person name="Powell A.J."/>
            <person name="Barry K."/>
            <person name="Miller A.N."/>
            <person name="Grigoriev I.V."/>
            <person name="Debuchy R."/>
            <person name="Gladieux P."/>
            <person name="Thoren M.H."/>
            <person name="Johannesson H."/>
        </authorList>
    </citation>
    <scope>NUCLEOTIDE SEQUENCE</scope>
    <source>
        <strain evidence="2">SMH4131-1</strain>
    </source>
</reference>
<feature type="region of interest" description="Disordered" evidence="1">
    <location>
        <begin position="49"/>
        <end position="82"/>
    </location>
</feature>
<organism evidence="2 3">
    <name type="scientific">Cercophora scortea</name>
    <dbReference type="NCBI Taxonomy" id="314031"/>
    <lineage>
        <taxon>Eukaryota</taxon>
        <taxon>Fungi</taxon>
        <taxon>Dikarya</taxon>
        <taxon>Ascomycota</taxon>
        <taxon>Pezizomycotina</taxon>
        <taxon>Sordariomycetes</taxon>
        <taxon>Sordariomycetidae</taxon>
        <taxon>Sordariales</taxon>
        <taxon>Lasiosphaeriaceae</taxon>
        <taxon>Cercophora</taxon>
    </lineage>
</organism>
<dbReference type="EMBL" id="JAUEPO010000003">
    <property type="protein sequence ID" value="KAK3327025.1"/>
    <property type="molecule type" value="Genomic_DNA"/>
</dbReference>
<feature type="compositionally biased region" description="Polar residues" evidence="1">
    <location>
        <begin position="68"/>
        <end position="79"/>
    </location>
</feature>
<gene>
    <name evidence="2" type="ORF">B0T19DRAFT_151010</name>
</gene>
<keyword evidence="3" id="KW-1185">Reference proteome</keyword>
<feature type="compositionally biased region" description="Pro residues" evidence="1">
    <location>
        <begin position="49"/>
        <end position="62"/>
    </location>
</feature>
<dbReference type="AlphaFoldDB" id="A0AAE0IL33"/>
<accession>A0AAE0IL33</accession>
<evidence type="ECO:0000313" key="2">
    <source>
        <dbReference type="EMBL" id="KAK3327025.1"/>
    </source>
</evidence>
<proteinExistence type="predicted"/>
<evidence type="ECO:0000313" key="3">
    <source>
        <dbReference type="Proteomes" id="UP001286456"/>
    </source>
</evidence>
<sequence>MRFRAKLLSLLLPSQAKPRRESSRMATLRPKIWALCSGLSISISSCPAPGCPRKPTSLPPTRPGSVDRATQTDRASQSRMPPVSLTISRFGRDMDRDWTRAASVSQARPGCVVGNQFG</sequence>